<evidence type="ECO:0000313" key="4">
    <source>
        <dbReference type="Proteomes" id="UP000326268"/>
    </source>
</evidence>
<reference evidence="3 4" key="1">
    <citation type="submission" date="2019-04" db="EMBL/GenBank/DDBJ databases">
        <title>Friends and foes A comparative genomics studyof 23 Aspergillus species from section Flavi.</title>
        <authorList>
            <consortium name="DOE Joint Genome Institute"/>
            <person name="Kjaerbolling I."/>
            <person name="Vesth T."/>
            <person name="Frisvad J.C."/>
            <person name="Nybo J.L."/>
            <person name="Theobald S."/>
            <person name="Kildgaard S."/>
            <person name="Isbrandt T."/>
            <person name="Kuo A."/>
            <person name="Sato A."/>
            <person name="Lyhne E.K."/>
            <person name="Kogle M.E."/>
            <person name="Wiebenga A."/>
            <person name="Kun R.S."/>
            <person name="Lubbers R.J."/>
            <person name="Makela M.R."/>
            <person name="Barry K."/>
            <person name="Chovatia M."/>
            <person name="Clum A."/>
            <person name="Daum C."/>
            <person name="Haridas S."/>
            <person name="He G."/>
            <person name="LaButti K."/>
            <person name="Lipzen A."/>
            <person name="Mondo S."/>
            <person name="Riley R."/>
            <person name="Salamov A."/>
            <person name="Simmons B.A."/>
            <person name="Magnuson J.K."/>
            <person name="Henrissat B."/>
            <person name="Mortensen U.H."/>
            <person name="Larsen T.O."/>
            <person name="Devries R.P."/>
            <person name="Grigoriev I.V."/>
            <person name="Machida M."/>
            <person name="Baker S.E."/>
            <person name="Andersen M.R."/>
        </authorList>
    </citation>
    <scope>NUCLEOTIDE SEQUENCE [LARGE SCALE GENOMIC DNA]</scope>
    <source>
        <strain evidence="3 4">CBS 763.97</strain>
    </source>
</reference>
<dbReference type="GeneID" id="43654261"/>
<dbReference type="PANTHER" id="PTHR22935">
    <property type="entry name" value="PENICILLIN-BINDING PROTEIN"/>
    <property type="match status" value="1"/>
</dbReference>
<dbReference type="AlphaFoldDB" id="A0A5N7AH73"/>
<accession>A0A5N7AH73</accession>
<dbReference type="SUPFAM" id="SSF56601">
    <property type="entry name" value="beta-lactamase/transpeptidase-like"/>
    <property type="match status" value="1"/>
</dbReference>
<dbReference type="Pfam" id="PF26335">
    <property type="entry name" value="ARB_00930_C"/>
    <property type="match status" value="1"/>
</dbReference>
<dbReference type="OrthoDB" id="10250282at2759"/>
<gene>
    <name evidence="3" type="ORF">BDV27DRAFT_141420</name>
</gene>
<evidence type="ECO:0000259" key="1">
    <source>
        <dbReference type="Pfam" id="PF00144"/>
    </source>
</evidence>
<dbReference type="Proteomes" id="UP000326268">
    <property type="component" value="Unassembled WGS sequence"/>
</dbReference>
<dbReference type="InterPro" id="IPR001466">
    <property type="entry name" value="Beta-lactam-related"/>
</dbReference>
<keyword evidence="4" id="KW-1185">Reference proteome</keyword>
<feature type="domain" description="Beta-lactamase-like ARB-00930-like C-terminal" evidence="2">
    <location>
        <begin position="437"/>
        <end position="588"/>
    </location>
</feature>
<sequence>MASFLLGPISQPPSGLLSSPYVSAVTTNLSTSLAQAIRQGQSIFGEFTANSSSISITALSTQDDQNAPFFDFHFSSPFLNQSAGGTEKVTNTSLYRIGSISKLFTVYTLLVNYGWEHWDDSITKYLPELQGAADLHDDTSVTHVDWSKITIGDLASQLSGIGRDYSYGDLANMDISWSEAGLPQLSPEDVPRCGGNASVPPCDRNGTELLVPVSQYLYSSFFFLEYFQGLLRRAPVFAPQTTPVYSNTAYRMLGYIVETLSGTCFDELLQHSVLQPLDLTTTTSAIPKDEGSWVIPNGESGWYQDTGDETPTAGMYSSSSDLAKFGRGILLNKRLSPVDTRRWMKPNAHTSSPSLSVGSPWEIWRTKSQISHGRTIDLYTKSGSIGQYDSLLIVFPDYGVALSILVAGPSSAAVIKVASEIVLQSLIPMMENQTLYEACNGLCGTYNSPDLSKNSSLTVAVDADGLMLERWVNRGVDFKAVIQAYAAQPGSPSIKSIRLQATNIESMPTVQGKDIRSRRVAYRVMFERDRSHGTDPRQIMDQSVGLWSSVDTPMYGEIAVDYFVVHLDRSGVAVAIEPRVMRDTLYKVEIGEGDSTHSTHI</sequence>
<organism evidence="3 4">
    <name type="scientific">Aspergillus caelatus</name>
    <dbReference type="NCBI Taxonomy" id="61420"/>
    <lineage>
        <taxon>Eukaryota</taxon>
        <taxon>Fungi</taxon>
        <taxon>Dikarya</taxon>
        <taxon>Ascomycota</taxon>
        <taxon>Pezizomycotina</taxon>
        <taxon>Eurotiomycetes</taxon>
        <taxon>Eurotiomycetidae</taxon>
        <taxon>Eurotiales</taxon>
        <taxon>Aspergillaceae</taxon>
        <taxon>Aspergillus</taxon>
        <taxon>Aspergillus subgen. Circumdati</taxon>
    </lineage>
</organism>
<dbReference type="InterPro" id="IPR051478">
    <property type="entry name" value="Beta-lactamase-like_AB/R"/>
</dbReference>
<dbReference type="PANTHER" id="PTHR22935:SF97">
    <property type="entry name" value="BETA-LACTAMASE-RELATED DOMAIN-CONTAINING PROTEIN"/>
    <property type="match status" value="1"/>
</dbReference>
<evidence type="ECO:0000259" key="2">
    <source>
        <dbReference type="Pfam" id="PF26335"/>
    </source>
</evidence>
<protein>
    <submittedName>
        <fullName evidence="3">Beta-lactamase/transpeptidase-like protein</fullName>
    </submittedName>
</protein>
<dbReference type="InterPro" id="IPR012338">
    <property type="entry name" value="Beta-lactam/transpept-like"/>
</dbReference>
<dbReference type="Gene3D" id="3.40.710.10">
    <property type="entry name" value="DD-peptidase/beta-lactamase superfamily"/>
    <property type="match status" value="1"/>
</dbReference>
<name>A0A5N7AH73_9EURO</name>
<dbReference type="EMBL" id="ML737576">
    <property type="protein sequence ID" value="KAE8369221.1"/>
    <property type="molecule type" value="Genomic_DNA"/>
</dbReference>
<feature type="domain" description="Beta-lactamase-related" evidence="1">
    <location>
        <begin position="82"/>
        <end position="411"/>
    </location>
</feature>
<dbReference type="Pfam" id="PF00144">
    <property type="entry name" value="Beta-lactamase"/>
    <property type="match status" value="1"/>
</dbReference>
<evidence type="ECO:0000313" key="3">
    <source>
        <dbReference type="EMBL" id="KAE8369221.1"/>
    </source>
</evidence>
<dbReference type="RefSeq" id="XP_031932302.1">
    <property type="nucleotide sequence ID" value="XM_032069815.1"/>
</dbReference>
<dbReference type="InterPro" id="IPR058664">
    <property type="entry name" value="ARB_00930-like_C"/>
</dbReference>
<proteinExistence type="predicted"/>